<comment type="similarity">
    <text evidence="2">Belongs to the eukaryotic initiation factor 4G family.</text>
</comment>
<keyword evidence="6" id="KW-0694">RNA-binding</keyword>
<evidence type="ECO:0000256" key="6">
    <source>
        <dbReference type="ARBA" id="ARBA00022884"/>
    </source>
</evidence>
<evidence type="ECO:0000256" key="5">
    <source>
        <dbReference type="ARBA" id="ARBA00022553"/>
    </source>
</evidence>
<proteinExistence type="inferred from homology"/>
<dbReference type="Pfam" id="PF02847">
    <property type="entry name" value="MA3"/>
    <property type="match status" value="1"/>
</dbReference>
<keyword evidence="11" id="KW-1185">Reference proteome</keyword>
<feature type="compositionally biased region" description="Low complexity" evidence="8">
    <location>
        <begin position="1301"/>
        <end position="1314"/>
    </location>
</feature>
<feature type="compositionally biased region" description="Low complexity" evidence="8">
    <location>
        <begin position="837"/>
        <end position="846"/>
    </location>
</feature>
<evidence type="ECO:0000256" key="8">
    <source>
        <dbReference type="SAM" id="MobiDB-lite"/>
    </source>
</evidence>
<feature type="compositionally biased region" description="Polar residues" evidence="8">
    <location>
        <begin position="183"/>
        <end position="199"/>
    </location>
</feature>
<name>A0A8H5EYD8_9AGAR</name>
<evidence type="ECO:0000256" key="7">
    <source>
        <dbReference type="ARBA" id="ARBA00022917"/>
    </source>
</evidence>
<feature type="compositionally biased region" description="Low complexity" evidence="8">
    <location>
        <begin position="385"/>
        <end position="395"/>
    </location>
</feature>
<feature type="compositionally biased region" description="Low complexity" evidence="8">
    <location>
        <begin position="145"/>
        <end position="170"/>
    </location>
</feature>
<feature type="domain" description="MI" evidence="9">
    <location>
        <begin position="1378"/>
        <end position="1499"/>
    </location>
</feature>
<dbReference type="PROSITE" id="PS51366">
    <property type="entry name" value="MI"/>
    <property type="match status" value="1"/>
</dbReference>
<feature type="compositionally biased region" description="Low complexity" evidence="8">
    <location>
        <begin position="1346"/>
        <end position="1360"/>
    </location>
</feature>
<feature type="compositionally biased region" description="Polar residues" evidence="8">
    <location>
        <begin position="122"/>
        <end position="137"/>
    </location>
</feature>
<gene>
    <name evidence="10" type="ORF">D9611_004010</name>
</gene>
<dbReference type="SUPFAM" id="SSF101489">
    <property type="entry name" value="Eukaryotic initiation factor 4f subunit eIF4g, eIF4e-binding domain"/>
    <property type="match status" value="1"/>
</dbReference>
<dbReference type="GO" id="GO:0003743">
    <property type="term" value="F:translation initiation factor activity"/>
    <property type="evidence" value="ECO:0007669"/>
    <property type="project" value="UniProtKB-KW"/>
</dbReference>
<dbReference type="GO" id="GO:0016281">
    <property type="term" value="C:eukaryotic translation initiation factor 4F complex"/>
    <property type="evidence" value="ECO:0007669"/>
    <property type="project" value="TreeGrafter"/>
</dbReference>
<comment type="caution">
    <text evidence="10">The sequence shown here is derived from an EMBL/GenBank/DDBJ whole genome shotgun (WGS) entry which is preliminary data.</text>
</comment>
<dbReference type="Gene3D" id="1.20.970.30">
    <property type="entry name" value="eIF4G, eIF4E-binding domain"/>
    <property type="match status" value="1"/>
</dbReference>
<feature type="compositionally biased region" description="Low complexity" evidence="8">
    <location>
        <begin position="330"/>
        <end position="342"/>
    </location>
</feature>
<sequence length="1508" mass="163066">MSKSSTGSSAKPLPAKSAWSKGPPQTSAPSPRSQSPAPSAQSQSHLTHSRRPSALGQAVPIKDGVSIPRNNVGAAAAKQGSPVTFGSIDDASAPISSSPAAPNPIKESVVKSFGTVPAAPATPSSHINGKPSISASRPTGPPLTTPSTSSSGAPSESASASATPATTSSGHKLVKPDIKKLFQSPSAPAASTNETQSPSLRPANLPSQQQQSHNPPSSSQPQFGGHYTTFVPNRQPAPPSGPNNATRSPVYPRQMPNGSGGRSQPPNGGQPGLSSPRLGPPHTPQQAGGPQPPAPVPGQVQQQYWPGYYYPAEYMGYPPPQWGYVPGMPPQSAHPAHHAQPPHMQPHPTMPMSPRNAPQHLPSTPTMSHATPNPVHPPHPPPPLTHTTSNISSVSSPPPTPSTARLNPGSSAFVPRPTSKIVLKDKDGKEIALESLTKTAASPAHTSVSSSGQASPYRGSSPSTPKRASIRMESEEQRKKRLAEEEEKEKEKQRAQAEAEEKIKKQKEEEERKVKEEEERKMKEDEEREQARKDAEEKERVRKAEEERKKQEEEERKKKEEEEKARLVKEEEARKLKEEEDAKLREEEEERQRKLKDEEEQRTKEEVERKAAEEQRQAEEKKKEEEAEAATKAKAADEASTTAPATEEGEVAEVNGETQTSDVKKSLRIDTATPTSNAADLGKRPRPGPLDLTAAKTSRQSSLSTARNIVDINGVKYPEGISSPRPELNENAKPGHFRYDRDFLLQFMAICKEKPPSLPPLDAIGLEPIDQATLMMSRGGSGRHRNTSGAPPPSRQASMGLGFGGPGKAGGANFAMGSFAAPGKLTSEERFSMANNGARSASGSAAVGIPFGRAGGPTPMQRTASQGGRDRTRSKRGEKRPPAEGGRGYQHDRGGSYAQQQNQMDLGPVAPLQPSANRWDRKAVGAVDVDSPELVDRKVKGLLNKLTMEKFDSISDQIITWANKSEQEKDGRTLIQVIRLVFEKATDEAAWSEMYARLCRKMMERISPKVQDDGITNNEGKPIAGGQLFRKYLLNRCQEDFERGWAAKEATALAAVSKGAEDDAVKAANQGKDAETEEVALYSDEYYAAQKAKRQGLGLIKFIGELFKLQMLTERIMHECVKKLLGNVENPEEEEIESLCKLLATVGAILDTPKARAHMDIYFGRMKELTRSPNVSSRMQFMLQDLLELRERKWIPRNAAAAPTTIAQVHENAAKEKLAAEKDNLNRQSNMSRTSSNRGRGRNDFEQQGPDGWAVAGGAPRPPPKAGDLSNFGKIQKTQPMTFGPSSVFSKKDAKAREPISRSSSNSNMFSMLSQQADAAAESKAEPTQRRRLVLAPRTVPKEEGAPTASASGEAGSESGSDAEEEAAAPSVEMSDADANKKIDEDIKELFAVRNLDEAEVYFTGLPAKHHSRLIDKIVTKAVESKATDAELVASFFERASSKELASSSSFESGFESIAEFIFDIAVDAPMAPKLFAQMVKGAGLSEQARQQLASKAEDNDKLLALLS</sequence>
<feature type="compositionally biased region" description="Pro residues" evidence="8">
    <location>
        <begin position="374"/>
        <end position="384"/>
    </location>
</feature>
<feature type="compositionally biased region" description="Low complexity" evidence="8">
    <location>
        <begin position="206"/>
        <end position="222"/>
    </location>
</feature>
<feature type="region of interest" description="Disordered" evidence="8">
    <location>
        <begin position="320"/>
        <end position="704"/>
    </location>
</feature>
<feature type="compositionally biased region" description="Low complexity" evidence="8">
    <location>
        <begin position="1229"/>
        <end position="1238"/>
    </location>
</feature>
<comment type="subcellular location">
    <subcellularLocation>
        <location evidence="1">Cytoplasm</location>
    </subcellularLocation>
</comment>
<feature type="region of interest" description="Disordered" evidence="8">
    <location>
        <begin position="837"/>
        <end position="896"/>
    </location>
</feature>
<evidence type="ECO:0000313" key="10">
    <source>
        <dbReference type="EMBL" id="KAF5317200.1"/>
    </source>
</evidence>
<feature type="region of interest" description="Disordered" evidence="8">
    <location>
        <begin position="1220"/>
        <end position="1379"/>
    </location>
</feature>
<evidence type="ECO:0000256" key="4">
    <source>
        <dbReference type="ARBA" id="ARBA00022540"/>
    </source>
</evidence>
<feature type="compositionally biased region" description="Polar residues" evidence="8">
    <location>
        <begin position="1276"/>
        <end position="1289"/>
    </location>
</feature>
<dbReference type="PANTHER" id="PTHR23253:SF9">
    <property type="entry name" value="EUKARYOTIC TRANSLATION INITIATION FACTOR 4 GAMMA 2"/>
    <property type="match status" value="1"/>
</dbReference>
<dbReference type="InterPro" id="IPR003890">
    <property type="entry name" value="MIF4G-like_typ-3"/>
</dbReference>
<dbReference type="OrthoDB" id="514777at2759"/>
<evidence type="ECO:0000256" key="1">
    <source>
        <dbReference type="ARBA" id="ARBA00004496"/>
    </source>
</evidence>
<dbReference type="Pfam" id="PF02854">
    <property type="entry name" value="MIF4G"/>
    <property type="match status" value="1"/>
</dbReference>
<accession>A0A8H5EYD8</accession>
<dbReference type="InterPro" id="IPR003891">
    <property type="entry name" value="Initiation_fac_eIF4g_MI"/>
</dbReference>
<keyword evidence="7" id="KW-0648">Protein biosynthesis</keyword>
<evidence type="ECO:0000256" key="2">
    <source>
        <dbReference type="ARBA" id="ARBA00005775"/>
    </source>
</evidence>
<keyword evidence="5" id="KW-0597">Phosphoprotein</keyword>
<feature type="compositionally biased region" description="Basic and acidic residues" evidence="8">
    <location>
        <begin position="489"/>
        <end position="637"/>
    </location>
</feature>
<feature type="compositionally biased region" description="Polar residues" evidence="8">
    <location>
        <begin position="436"/>
        <end position="466"/>
    </location>
</feature>
<dbReference type="InterPro" id="IPR016024">
    <property type="entry name" value="ARM-type_fold"/>
</dbReference>
<feature type="region of interest" description="Disordered" evidence="8">
    <location>
        <begin position="778"/>
        <end position="799"/>
    </location>
</feature>
<evidence type="ECO:0000313" key="11">
    <source>
        <dbReference type="Proteomes" id="UP000541558"/>
    </source>
</evidence>
<protein>
    <recommendedName>
        <fullName evidence="9">MI domain-containing protein</fullName>
    </recommendedName>
</protein>
<feature type="region of interest" description="Disordered" evidence="8">
    <location>
        <begin position="1"/>
        <end position="301"/>
    </location>
</feature>
<evidence type="ECO:0000256" key="3">
    <source>
        <dbReference type="ARBA" id="ARBA00022490"/>
    </source>
</evidence>
<feature type="compositionally biased region" description="Low complexity" evidence="8">
    <location>
        <begin position="23"/>
        <end position="44"/>
    </location>
</feature>
<dbReference type="GO" id="GO:0010494">
    <property type="term" value="C:cytoplasmic stress granule"/>
    <property type="evidence" value="ECO:0007669"/>
    <property type="project" value="UniProtKB-ARBA"/>
</dbReference>
<dbReference type="FunFam" id="1.25.40.180:FF:000020">
    <property type="entry name" value="Eukaryotic translation initiation factor subunit"/>
    <property type="match status" value="1"/>
</dbReference>
<reference evidence="10 11" key="1">
    <citation type="journal article" date="2020" name="ISME J.">
        <title>Uncovering the hidden diversity of litter-decomposition mechanisms in mushroom-forming fungi.</title>
        <authorList>
            <person name="Floudas D."/>
            <person name="Bentzer J."/>
            <person name="Ahren D."/>
            <person name="Johansson T."/>
            <person name="Persson P."/>
            <person name="Tunlid A."/>
        </authorList>
    </citation>
    <scope>NUCLEOTIDE SEQUENCE [LARGE SCALE GENOMIC DNA]</scope>
    <source>
        <strain evidence="10 11">CBS 175.51</strain>
    </source>
</reference>
<feature type="compositionally biased region" description="Basic and acidic residues" evidence="8">
    <location>
        <begin position="422"/>
        <end position="432"/>
    </location>
</feature>
<feature type="compositionally biased region" description="Low complexity" evidence="8">
    <location>
        <begin position="87"/>
        <end position="105"/>
    </location>
</feature>
<dbReference type="SMART" id="SM00543">
    <property type="entry name" value="MIF4G"/>
    <property type="match status" value="1"/>
</dbReference>
<dbReference type="SUPFAM" id="SSF48371">
    <property type="entry name" value="ARM repeat"/>
    <property type="match status" value="2"/>
</dbReference>
<organism evidence="10 11">
    <name type="scientific">Ephemerocybe angulata</name>
    <dbReference type="NCBI Taxonomy" id="980116"/>
    <lineage>
        <taxon>Eukaryota</taxon>
        <taxon>Fungi</taxon>
        <taxon>Dikarya</taxon>
        <taxon>Basidiomycota</taxon>
        <taxon>Agaricomycotina</taxon>
        <taxon>Agaricomycetes</taxon>
        <taxon>Agaricomycetidae</taxon>
        <taxon>Agaricales</taxon>
        <taxon>Agaricineae</taxon>
        <taxon>Psathyrellaceae</taxon>
        <taxon>Ephemerocybe</taxon>
    </lineage>
</organism>
<dbReference type="PANTHER" id="PTHR23253">
    <property type="entry name" value="EUKARYOTIC TRANSLATION INITIATION FACTOR 4 GAMMA"/>
    <property type="match status" value="1"/>
</dbReference>
<dbReference type="InterPro" id="IPR036211">
    <property type="entry name" value="eIF4G_eIF4E-bd_sf"/>
</dbReference>
<dbReference type="GO" id="GO:0003729">
    <property type="term" value="F:mRNA binding"/>
    <property type="evidence" value="ECO:0007669"/>
    <property type="project" value="TreeGrafter"/>
</dbReference>
<dbReference type="Gene3D" id="1.25.40.180">
    <property type="match status" value="2"/>
</dbReference>
<keyword evidence="3" id="KW-0963">Cytoplasm</keyword>
<dbReference type="EMBL" id="JAACJK010000219">
    <property type="protein sequence ID" value="KAF5317200.1"/>
    <property type="molecule type" value="Genomic_DNA"/>
</dbReference>
<feature type="compositionally biased region" description="Polar residues" evidence="8">
    <location>
        <begin position="695"/>
        <end position="704"/>
    </location>
</feature>
<dbReference type="Pfam" id="PF12152">
    <property type="entry name" value="eIF_4G1"/>
    <property type="match status" value="1"/>
</dbReference>
<evidence type="ECO:0000259" key="9">
    <source>
        <dbReference type="PROSITE" id="PS51366"/>
    </source>
</evidence>
<feature type="compositionally biased region" description="Basic and acidic residues" evidence="8">
    <location>
        <begin position="1290"/>
        <end position="1300"/>
    </location>
</feature>
<keyword evidence="4" id="KW-0396">Initiation factor</keyword>
<dbReference type="Proteomes" id="UP000541558">
    <property type="component" value="Unassembled WGS sequence"/>
</dbReference>
<dbReference type="InterPro" id="IPR022745">
    <property type="entry name" value="eIF4G1_eIF4E-bd"/>
</dbReference>